<dbReference type="GO" id="GO:0009252">
    <property type="term" value="P:peptidoglycan biosynthetic process"/>
    <property type="evidence" value="ECO:0007669"/>
    <property type="project" value="UniProtKB-UniRule"/>
</dbReference>
<accession>A0A2H0R7U0</accession>
<feature type="binding site" evidence="10">
    <location>
        <begin position="13"/>
        <end position="15"/>
    </location>
    <ligand>
        <name>UDP-N-acetyl-alpha-D-glucosamine</name>
        <dbReference type="ChEBI" id="CHEBI:57705"/>
    </ligand>
</feature>
<evidence type="ECO:0000259" key="12">
    <source>
        <dbReference type="Pfam" id="PF04101"/>
    </source>
</evidence>
<dbReference type="InterPro" id="IPR004276">
    <property type="entry name" value="GlycoTrans_28_N"/>
</dbReference>
<evidence type="ECO:0000256" key="2">
    <source>
        <dbReference type="ARBA" id="ARBA00022618"/>
    </source>
</evidence>
<dbReference type="UniPathway" id="UPA00219"/>
<keyword evidence="6 10" id="KW-0573">Peptidoglycan synthesis</keyword>
<evidence type="ECO:0000256" key="3">
    <source>
        <dbReference type="ARBA" id="ARBA00022676"/>
    </source>
</evidence>
<sequence>MANYRVLLLGGGSGGHVFPLIAVADSLKEKASQKGILLELMAMGEGSFLKNVCLERGLVFKPILSGKIRRYFSIHNFFDFFKTFFGLIQSFWHIFWFMPDVIFSKGGYASFPGTLIGWFFFIPVYIHESDSVPGLSNKISGLLAKKVFISFKSTERYFKAGKSFLTGNPVRKDLFIVDKETSIQMFGLDQNKKTILIIGGSQGAQKVNEAVLNSLVMMVSKFQIIHQCGQGQYDAVKVEVERLIKEGEGHYAENIKNNYKFFPFLNSKQYAGALAVCDVVISRAGAGSISEISFSGKPAILIPISNSGGNHQLENALEFSKYGGVYIEEENLNPNILLNQIESLLEPEKYQTISEKIKTFAHPDASDKIAEALLGQV</sequence>
<proteinExistence type="inferred from homology"/>
<feature type="binding site" evidence="10">
    <location>
        <position position="201"/>
    </location>
    <ligand>
        <name>UDP-N-acetyl-alpha-D-glucosamine</name>
        <dbReference type="ChEBI" id="CHEBI:57705"/>
    </ligand>
</feature>
<keyword evidence="5 10" id="KW-0133">Cell shape</keyword>
<keyword evidence="9 10" id="KW-0961">Cell wall biogenesis/degradation</keyword>
<dbReference type="EC" id="2.4.1.227" evidence="10"/>
<reference evidence="13 14" key="1">
    <citation type="submission" date="2017-09" db="EMBL/GenBank/DDBJ databases">
        <title>Depth-based differentiation of microbial function through sediment-hosted aquifers and enrichment of novel symbionts in the deep terrestrial subsurface.</title>
        <authorList>
            <person name="Probst A.J."/>
            <person name="Ladd B."/>
            <person name="Jarett J.K."/>
            <person name="Geller-Mcgrath D.E."/>
            <person name="Sieber C.M."/>
            <person name="Emerson J.B."/>
            <person name="Anantharaman K."/>
            <person name="Thomas B.C."/>
            <person name="Malmstrom R."/>
            <person name="Stieglmeier M."/>
            <person name="Klingl A."/>
            <person name="Woyke T."/>
            <person name="Ryan C.M."/>
            <person name="Banfield J.F."/>
        </authorList>
    </citation>
    <scope>NUCLEOTIDE SEQUENCE [LARGE SCALE GENOMIC DNA]</scope>
    <source>
        <strain evidence="13">CG10_big_fil_rev_8_21_14_0_10_37_15</strain>
    </source>
</reference>
<comment type="caution">
    <text evidence="13">The sequence shown here is derived from an EMBL/GenBank/DDBJ whole genome shotgun (WGS) entry which is preliminary data.</text>
</comment>
<evidence type="ECO:0000313" key="14">
    <source>
        <dbReference type="Proteomes" id="UP000230208"/>
    </source>
</evidence>
<comment type="catalytic activity">
    <reaction evidence="10">
        <text>di-trans,octa-cis-undecaprenyl diphospho-N-acetyl-alpha-D-muramoyl-L-alanyl-D-glutamyl-meso-2,6-diaminopimeloyl-D-alanyl-D-alanine + UDP-N-acetyl-alpha-D-glucosamine = di-trans,octa-cis-undecaprenyl diphospho-[N-acetyl-alpha-D-glucosaminyl-(1-&gt;4)]-N-acetyl-alpha-D-muramoyl-L-alanyl-D-glutamyl-meso-2,6-diaminopimeloyl-D-alanyl-D-alanine + UDP + H(+)</text>
        <dbReference type="Rhea" id="RHEA:31227"/>
        <dbReference type="ChEBI" id="CHEBI:15378"/>
        <dbReference type="ChEBI" id="CHEBI:57705"/>
        <dbReference type="ChEBI" id="CHEBI:58223"/>
        <dbReference type="ChEBI" id="CHEBI:61387"/>
        <dbReference type="ChEBI" id="CHEBI:61388"/>
        <dbReference type="EC" id="2.4.1.227"/>
    </reaction>
</comment>
<evidence type="ECO:0000256" key="9">
    <source>
        <dbReference type="ARBA" id="ARBA00023316"/>
    </source>
</evidence>
<feature type="binding site" evidence="10">
    <location>
        <position position="312"/>
    </location>
    <ligand>
        <name>UDP-N-acetyl-alpha-D-glucosamine</name>
        <dbReference type="ChEBI" id="CHEBI:57705"/>
    </ligand>
</feature>
<keyword evidence="4 10" id="KW-0808">Transferase</keyword>
<comment type="subcellular location">
    <subcellularLocation>
        <location evidence="10">Cell membrane</location>
        <topology evidence="10">Peripheral membrane protein</topology>
        <orientation evidence="10">Cytoplasmic side</orientation>
    </subcellularLocation>
</comment>
<protein>
    <recommendedName>
        <fullName evidence="10">UDP-N-acetylglucosamine--N-acetylmuramyl-(pentapeptide) pyrophosphoryl-undecaprenol N-acetylglucosamine transferase</fullName>
        <ecNumber evidence="10">2.4.1.227</ecNumber>
    </recommendedName>
    <alternativeName>
        <fullName evidence="10">Undecaprenyl-PP-MurNAc-pentapeptide-UDPGlcNAc GlcNAc transferase</fullName>
    </alternativeName>
</protein>
<keyword evidence="8 10" id="KW-0131">Cell cycle</keyword>
<dbReference type="PANTHER" id="PTHR21015">
    <property type="entry name" value="UDP-N-ACETYLGLUCOSAMINE--N-ACETYLMURAMYL-(PENTAPEPTIDE) PYROPHOSPHORYL-UNDECAPRENOL N-ACETYLGLUCOSAMINE TRANSFERASE 1"/>
    <property type="match status" value="1"/>
</dbReference>
<dbReference type="PANTHER" id="PTHR21015:SF22">
    <property type="entry name" value="GLYCOSYLTRANSFERASE"/>
    <property type="match status" value="1"/>
</dbReference>
<dbReference type="GO" id="GO:0005886">
    <property type="term" value="C:plasma membrane"/>
    <property type="evidence" value="ECO:0007669"/>
    <property type="project" value="UniProtKB-SubCell"/>
</dbReference>
<comment type="pathway">
    <text evidence="10">Cell wall biogenesis; peptidoglycan biosynthesis.</text>
</comment>
<evidence type="ECO:0000256" key="6">
    <source>
        <dbReference type="ARBA" id="ARBA00022984"/>
    </source>
</evidence>
<dbReference type="InterPro" id="IPR006009">
    <property type="entry name" value="GlcNAc_MurG"/>
</dbReference>
<dbReference type="Pfam" id="PF04101">
    <property type="entry name" value="Glyco_tran_28_C"/>
    <property type="match status" value="1"/>
</dbReference>
<evidence type="ECO:0000256" key="1">
    <source>
        <dbReference type="ARBA" id="ARBA00022475"/>
    </source>
</evidence>
<evidence type="ECO:0000256" key="7">
    <source>
        <dbReference type="ARBA" id="ARBA00023136"/>
    </source>
</evidence>
<dbReference type="GO" id="GO:0051301">
    <property type="term" value="P:cell division"/>
    <property type="evidence" value="ECO:0007669"/>
    <property type="project" value="UniProtKB-KW"/>
</dbReference>
<keyword evidence="7 10" id="KW-0472">Membrane</keyword>
<evidence type="ECO:0000256" key="8">
    <source>
        <dbReference type="ARBA" id="ARBA00023306"/>
    </source>
</evidence>
<evidence type="ECO:0000259" key="11">
    <source>
        <dbReference type="Pfam" id="PF03033"/>
    </source>
</evidence>
<dbReference type="Gene3D" id="3.40.50.2000">
    <property type="entry name" value="Glycogen Phosphorylase B"/>
    <property type="match status" value="2"/>
</dbReference>
<feature type="binding site" evidence="10">
    <location>
        <position position="171"/>
    </location>
    <ligand>
        <name>UDP-N-acetyl-alpha-D-glucosamine</name>
        <dbReference type="ChEBI" id="CHEBI:57705"/>
    </ligand>
</feature>
<dbReference type="InterPro" id="IPR007235">
    <property type="entry name" value="Glyco_trans_28_C"/>
</dbReference>
<dbReference type="EMBL" id="PCXP01000019">
    <property type="protein sequence ID" value="PIR41885.1"/>
    <property type="molecule type" value="Genomic_DNA"/>
</dbReference>
<keyword evidence="2 10" id="KW-0132">Cell division</keyword>
<gene>
    <name evidence="10" type="primary">murG</name>
    <name evidence="13" type="ORF">COV30_01695</name>
</gene>
<organism evidence="13 14">
    <name type="scientific">Candidatus Yanofskybacteria bacterium CG10_big_fil_rev_8_21_14_0_10_37_15</name>
    <dbReference type="NCBI Taxonomy" id="1975097"/>
    <lineage>
        <taxon>Bacteria</taxon>
        <taxon>Candidatus Yanofskyibacteriota</taxon>
    </lineage>
</organism>
<dbReference type="GO" id="GO:0005975">
    <property type="term" value="P:carbohydrate metabolic process"/>
    <property type="evidence" value="ECO:0007669"/>
    <property type="project" value="InterPro"/>
</dbReference>
<dbReference type="GO" id="GO:0051991">
    <property type="term" value="F:UDP-N-acetyl-D-glucosamine:N-acetylmuramoyl-L-alanyl-D-glutamyl-meso-2,6-diaminopimelyl-D-alanyl-D-alanine-diphosphoundecaprenol 4-beta-N-acetylglucosaminlytransferase activity"/>
    <property type="evidence" value="ECO:0007669"/>
    <property type="project" value="RHEA"/>
</dbReference>
<comment type="similarity">
    <text evidence="10">Belongs to the glycosyltransferase 28 family. MurG subfamily.</text>
</comment>
<dbReference type="GO" id="GO:0071555">
    <property type="term" value="P:cell wall organization"/>
    <property type="evidence" value="ECO:0007669"/>
    <property type="project" value="UniProtKB-KW"/>
</dbReference>
<dbReference type="CDD" id="cd03785">
    <property type="entry name" value="GT28_MurG"/>
    <property type="match status" value="1"/>
</dbReference>
<dbReference type="SUPFAM" id="SSF53756">
    <property type="entry name" value="UDP-Glycosyltransferase/glycogen phosphorylase"/>
    <property type="match status" value="1"/>
</dbReference>
<dbReference type="Proteomes" id="UP000230208">
    <property type="component" value="Unassembled WGS sequence"/>
</dbReference>
<keyword evidence="3 10" id="KW-0328">Glycosyltransferase</keyword>
<comment type="caution">
    <text evidence="10">Lacks conserved residue(s) required for the propagation of feature annotation.</text>
</comment>
<dbReference type="GO" id="GO:0050511">
    <property type="term" value="F:undecaprenyldiphospho-muramoylpentapeptide beta-N-acetylglucosaminyltransferase activity"/>
    <property type="evidence" value="ECO:0007669"/>
    <property type="project" value="UniProtKB-UniRule"/>
</dbReference>
<feature type="domain" description="Glycosyltransferase family 28 N-terminal" evidence="11">
    <location>
        <begin position="6"/>
        <end position="149"/>
    </location>
</feature>
<feature type="domain" description="Glycosyl transferase family 28 C-terminal" evidence="12">
    <location>
        <begin position="194"/>
        <end position="368"/>
    </location>
</feature>
<evidence type="ECO:0000256" key="4">
    <source>
        <dbReference type="ARBA" id="ARBA00022679"/>
    </source>
</evidence>
<dbReference type="HAMAP" id="MF_00033">
    <property type="entry name" value="MurG"/>
    <property type="match status" value="1"/>
</dbReference>
<comment type="function">
    <text evidence="10">Cell wall formation. Catalyzes the transfer of a GlcNAc subunit on undecaprenyl-pyrophosphoryl-MurNAc-pentapeptide (lipid intermediate I) to form undecaprenyl-pyrophosphoryl-MurNAc-(pentapeptide)GlcNAc (lipid intermediate II).</text>
</comment>
<dbReference type="Pfam" id="PF03033">
    <property type="entry name" value="Glyco_transf_28"/>
    <property type="match status" value="1"/>
</dbReference>
<name>A0A2H0R7U0_9BACT</name>
<evidence type="ECO:0000256" key="5">
    <source>
        <dbReference type="ARBA" id="ARBA00022960"/>
    </source>
</evidence>
<evidence type="ECO:0000256" key="10">
    <source>
        <dbReference type="HAMAP-Rule" id="MF_00033"/>
    </source>
</evidence>
<evidence type="ECO:0000313" key="13">
    <source>
        <dbReference type="EMBL" id="PIR41885.1"/>
    </source>
</evidence>
<keyword evidence="1 10" id="KW-1003">Cell membrane</keyword>
<dbReference type="GO" id="GO:0008360">
    <property type="term" value="P:regulation of cell shape"/>
    <property type="evidence" value="ECO:0007669"/>
    <property type="project" value="UniProtKB-KW"/>
</dbReference>
<dbReference type="AlphaFoldDB" id="A0A2H0R7U0"/>